<evidence type="ECO:0000313" key="1">
    <source>
        <dbReference type="EMBL" id="APW96810.1"/>
    </source>
</evidence>
<evidence type="ECO:0000313" key="4">
    <source>
        <dbReference type="Proteomes" id="UP000186547"/>
    </source>
</evidence>
<dbReference type="EMBL" id="CP019285">
    <property type="protein sequence ID" value="APW96810.1"/>
    <property type="molecule type" value="Genomic_DNA"/>
</dbReference>
<reference evidence="2 3" key="2">
    <citation type="journal article" date="2014" name="PLoS Genet.">
        <title>Phylogenetically driven sequencing of extremely halophilic archaea reveals strategies for static and dynamic osmo-response.</title>
        <authorList>
            <person name="Becker E.A."/>
            <person name="Seitzer P.M."/>
            <person name="Tritt A."/>
            <person name="Larsen D."/>
            <person name="Krusor M."/>
            <person name="Yao A.I."/>
            <person name="Wu D."/>
            <person name="Madern D."/>
            <person name="Eisen J.A."/>
            <person name="Darling A.E."/>
            <person name="Facciotti M.T."/>
        </authorList>
    </citation>
    <scope>NUCLEOTIDE SEQUENCE [LARGE SCALE GENOMIC DNA]</scope>
    <source>
        <strain evidence="2 3">AJ5</strain>
    </source>
</reference>
<dbReference type="AlphaFoldDB" id="M0LPP7"/>
<dbReference type="eggNOG" id="arCOG00512">
    <property type="taxonomic scope" value="Archaea"/>
</dbReference>
<dbReference type="EMBL" id="AOLZ01000029">
    <property type="protein sequence ID" value="EMA35083.1"/>
    <property type="molecule type" value="Genomic_DNA"/>
</dbReference>
<dbReference type="STRING" id="358396.CHINAEXTREME_03050"/>
<sequence>MLNDLLEESNTASMSEEQMRTLLEEEGIGILALPTEGVPYVVPMSFGYDGESMLYFVYLLFGTESRKEDLSDDVGRGRFLVYRAESVYDWQSISLTGRIVAVPDDEWDTLRDAMQNAWHPNIFASANPMRGVRGYRFRIESWTGIQQRDGA</sequence>
<dbReference type="RefSeq" id="WP_007140995.1">
    <property type="nucleotide sequence ID" value="NZ_AOLZ01000029.1"/>
</dbReference>
<dbReference type="GeneID" id="30920068"/>
<proteinExistence type="predicted"/>
<dbReference type="KEGG" id="hlc:CHINAEXTREME03050"/>
<dbReference type="Gene3D" id="2.30.110.10">
    <property type="entry name" value="Electron Transport, Fmn-binding Protein, Chain A"/>
    <property type="match status" value="1"/>
</dbReference>
<dbReference type="InterPro" id="IPR024747">
    <property type="entry name" value="Pyridox_Oxase-rel"/>
</dbReference>
<reference evidence="1 4" key="1">
    <citation type="journal article" date="2011" name="J. Bacteriol.">
        <title>Genome sequence of Halobiforma lacisalsi AJ5, an extremely halophilic archaeon which harbors a bop gene.</title>
        <authorList>
            <person name="Jiang X."/>
            <person name="Wang S."/>
            <person name="Cheng H."/>
            <person name="Huo Y."/>
            <person name="Zhang X."/>
            <person name="Zhu X."/>
            <person name="Han X."/>
            <person name="Ni P."/>
            <person name="Wu M."/>
        </authorList>
    </citation>
    <scope>NUCLEOTIDE SEQUENCE [LARGE SCALE GENOMIC DNA]</scope>
    <source>
        <strain evidence="1 4">AJ5</strain>
    </source>
</reference>
<evidence type="ECO:0000313" key="3">
    <source>
        <dbReference type="Proteomes" id="UP000011555"/>
    </source>
</evidence>
<dbReference type="InterPro" id="IPR012349">
    <property type="entry name" value="Split_barrel_FMN-bd"/>
</dbReference>
<name>M0LPP7_NATLA</name>
<protein>
    <submittedName>
        <fullName evidence="1 2">Pyridoxamine 5'-phosphate oxidase</fullName>
    </submittedName>
</protein>
<accession>M0LPP7</accession>
<dbReference type="Proteomes" id="UP000186547">
    <property type="component" value="Chromosome"/>
</dbReference>
<gene>
    <name evidence="2" type="ORF">C445_06290</name>
    <name evidence="1" type="ORF">CHINAEXTREME_03050</name>
</gene>
<reference evidence="1" key="3">
    <citation type="submission" date="2017-01" db="EMBL/GenBank/DDBJ databases">
        <authorList>
            <person name="Mah S.A."/>
            <person name="Swanson W.J."/>
            <person name="Moy G.W."/>
            <person name="Vacquier V.D."/>
        </authorList>
    </citation>
    <scope>NUCLEOTIDE SEQUENCE</scope>
    <source>
        <strain evidence="1">AJ5</strain>
    </source>
</reference>
<keyword evidence="3" id="KW-1185">Reference proteome</keyword>
<evidence type="ECO:0000313" key="2">
    <source>
        <dbReference type="EMBL" id="EMA35083.1"/>
    </source>
</evidence>
<dbReference type="Proteomes" id="UP000011555">
    <property type="component" value="Unassembled WGS sequence"/>
</dbReference>
<dbReference type="SUPFAM" id="SSF50475">
    <property type="entry name" value="FMN-binding split barrel"/>
    <property type="match status" value="1"/>
</dbReference>
<dbReference type="Pfam" id="PF12900">
    <property type="entry name" value="Pyridox_ox_2"/>
    <property type="match status" value="1"/>
</dbReference>
<organism evidence="2 3">
    <name type="scientific">Natronobacterium lacisalsi AJ5</name>
    <dbReference type="NCBI Taxonomy" id="358396"/>
    <lineage>
        <taxon>Archaea</taxon>
        <taxon>Methanobacteriati</taxon>
        <taxon>Methanobacteriota</taxon>
        <taxon>Stenosarchaea group</taxon>
        <taxon>Halobacteria</taxon>
        <taxon>Halobacteriales</taxon>
        <taxon>Natrialbaceae</taxon>
        <taxon>Natronobacterium</taxon>
    </lineage>
</organism>